<feature type="compositionally biased region" description="Low complexity" evidence="1">
    <location>
        <begin position="225"/>
        <end position="234"/>
    </location>
</feature>
<feature type="compositionally biased region" description="Low complexity" evidence="1">
    <location>
        <begin position="81"/>
        <end position="96"/>
    </location>
</feature>
<reference evidence="2 3" key="1">
    <citation type="journal article" date="2016" name="Nat. Commun.">
        <title>Extremotolerant tardigrade genome and improved radiotolerance of human cultured cells by tardigrade-unique protein.</title>
        <authorList>
            <person name="Hashimoto T."/>
            <person name="Horikawa D.D."/>
            <person name="Saito Y."/>
            <person name="Kuwahara H."/>
            <person name="Kozuka-Hata H."/>
            <person name="Shin-I T."/>
            <person name="Minakuchi Y."/>
            <person name="Ohishi K."/>
            <person name="Motoyama A."/>
            <person name="Aizu T."/>
            <person name="Enomoto A."/>
            <person name="Kondo K."/>
            <person name="Tanaka S."/>
            <person name="Hara Y."/>
            <person name="Koshikawa S."/>
            <person name="Sagara H."/>
            <person name="Miura T."/>
            <person name="Yokobori S."/>
            <person name="Miyagawa K."/>
            <person name="Suzuki Y."/>
            <person name="Kubo T."/>
            <person name="Oyama M."/>
            <person name="Kohara Y."/>
            <person name="Fujiyama A."/>
            <person name="Arakawa K."/>
            <person name="Katayama T."/>
            <person name="Toyoda A."/>
            <person name="Kunieda T."/>
        </authorList>
    </citation>
    <scope>NUCLEOTIDE SEQUENCE [LARGE SCALE GENOMIC DNA]</scope>
    <source>
        <strain evidence="2 3">YOKOZUNA-1</strain>
    </source>
</reference>
<keyword evidence="3" id="KW-1185">Reference proteome</keyword>
<feature type="compositionally biased region" description="Polar residues" evidence="1">
    <location>
        <begin position="289"/>
        <end position="313"/>
    </location>
</feature>
<evidence type="ECO:0000313" key="2">
    <source>
        <dbReference type="EMBL" id="GAU91719.1"/>
    </source>
</evidence>
<name>A0A1D1UPR1_RAMVA</name>
<evidence type="ECO:0000313" key="3">
    <source>
        <dbReference type="Proteomes" id="UP000186922"/>
    </source>
</evidence>
<organism evidence="2 3">
    <name type="scientific">Ramazzottius varieornatus</name>
    <name type="common">Water bear</name>
    <name type="synonym">Tardigrade</name>
    <dbReference type="NCBI Taxonomy" id="947166"/>
    <lineage>
        <taxon>Eukaryota</taxon>
        <taxon>Metazoa</taxon>
        <taxon>Ecdysozoa</taxon>
        <taxon>Tardigrada</taxon>
        <taxon>Eutardigrada</taxon>
        <taxon>Parachela</taxon>
        <taxon>Hypsibioidea</taxon>
        <taxon>Ramazzottiidae</taxon>
        <taxon>Ramazzottius</taxon>
    </lineage>
</organism>
<evidence type="ECO:0000256" key="1">
    <source>
        <dbReference type="SAM" id="MobiDB-lite"/>
    </source>
</evidence>
<proteinExistence type="predicted"/>
<feature type="region of interest" description="Disordered" evidence="1">
    <location>
        <begin position="398"/>
        <end position="424"/>
    </location>
</feature>
<dbReference type="EMBL" id="BDGG01000002">
    <property type="protein sequence ID" value="GAU91719.1"/>
    <property type="molecule type" value="Genomic_DNA"/>
</dbReference>
<feature type="compositionally biased region" description="Low complexity" evidence="1">
    <location>
        <begin position="314"/>
        <end position="347"/>
    </location>
</feature>
<feature type="region of interest" description="Disordered" evidence="1">
    <location>
        <begin position="1"/>
        <end position="25"/>
    </location>
</feature>
<dbReference type="Proteomes" id="UP000186922">
    <property type="component" value="Unassembled WGS sequence"/>
</dbReference>
<feature type="region of interest" description="Disordered" evidence="1">
    <location>
        <begin position="218"/>
        <end position="240"/>
    </location>
</feature>
<feature type="region of interest" description="Disordered" evidence="1">
    <location>
        <begin position="62"/>
        <end position="152"/>
    </location>
</feature>
<protein>
    <submittedName>
        <fullName evidence="2">Uncharacterized protein</fullName>
    </submittedName>
</protein>
<feature type="compositionally biased region" description="Basic and acidic residues" evidence="1">
    <location>
        <begin position="142"/>
        <end position="152"/>
    </location>
</feature>
<gene>
    <name evidence="2" type="primary">RvY_03924-1</name>
    <name evidence="2" type="synonym">RvY_03924.1</name>
    <name evidence="2" type="ORF">RvY_03924</name>
</gene>
<feature type="region of interest" description="Disordered" evidence="1">
    <location>
        <begin position="282"/>
        <end position="347"/>
    </location>
</feature>
<accession>A0A1D1UPR1</accession>
<sequence>MAETLKQVSLDGPDSPKPQRYSFRTRSTLKLDGVAKNAKSQPRKVLKLATVILAADVETVKKPAARSTFRKKTSSHDARSSRSGRLLRSRQSIQSPRRFEPEPFHSAPTTSLPTTPTAQKRPRKSVKKISQDVCQRKAPRSVSRDSRSFDDDSPIRIITQPWAIPYKEVTLHREVTSQVDNRRKTARRSVSTPRKKASRHCSDDVMDALTGWFSSSQIDQVSDEPSQPSTSSQPSPTPRKKIALRSLEAEEPTQQRLSLSQPLISQNIAEEWKHKVEVSLQRSARKATKSPSGQSTASSKSTRSAQFARPSQNTQSSELIQSSQSTQSLPSSSQSELPSTQPLFPSLSQLLPVSPTYEDSEVTVPENSQATPEQVRPGCAIPCLARLEGDSGQLADLPSSILPALNGPSSPSSSDNESWHSAADRLDVTIAVELTAHRES</sequence>
<comment type="caution">
    <text evidence="2">The sequence shown here is derived from an EMBL/GenBank/DDBJ whole genome shotgun (WGS) entry which is preliminary data.</text>
</comment>
<feature type="compositionally biased region" description="Low complexity" evidence="1">
    <location>
        <begin position="106"/>
        <end position="118"/>
    </location>
</feature>
<dbReference type="AlphaFoldDB" id="A0A1D1UPR1"/>
<feature type="region of interest" description="Disordered" evidence="1">
    <location>
        <begin position="177"/>
        <end position="202"/>
    </location>
</feature>